<keyword evidence="1" id="KW-0732">Signal</keyword>
<proteinExistence type="predicted"/>
<comment type="caution">
    <text evidence="3">The sequence shown here is derived from an EMBL/GenBank/DDBJ whole genome shotgun (WGS) entry which is preliminary data.</text>
</comment>
<evidence type="ECO:0000259" key="2">
    <source>
        <dbReference type="Pfam" id="PF11924"/>
    </source>
</evidence>
<sequence>MSRFPKLSFLSLSLLFASSQVQAEFHPSLFPFMPRVLGEGFFGDETLGEADAMVPLFGNHGGIFYIDGLGKTGDDDGYLGSFGGGYRGIYNDRFLWGAYVFGDFNRVARGPHFPVVNPGLELMTNYWDIHVNGYFPTSPKQKVEGRFLGEQLGTTQYISFTGHNQFDNLINLVEEVGNGVDGEVGLTLPVFRNLRFYTGGYHFSFKEARDINGIIGGVEMPLNNYFTVSLRDSYDRVQRNTAQLGIRLTLGAMEKGEQPKVEDRLLDPIRRHLGTWNTGSGIPSQQAYVNTGVRVLTRDNIWFFSSAGTPFVAANGFSNCTYENNCLDTSFSQTTVDAIDAISPAANLYLGPGNYGTFSGTSFSSSAVVQQADFLTTLSLNPRQSVYGRGENFTVAGLRVLKGSLTLINNNTVDSIFLVNSDGEFTNGLRVLGANNRITNSIIGTNNAASGFKRAVTIESGQLFTLENSRLEAFSDSNIPATGILMVNASEILINNVSINVNAIQQNTNSVSGEGINILESLGKVSITNSRINVQVKNSAGQNSEATGISIDQNGSIANTIISNSQVSVNSSSHGSGLNSTSNALGISVEGKAQVVDSSINTHSLNETTNGISTSSGYQTVSQAAGSSLEILRSQGTVTAQATGLNSMANATGLLVSSGTDADITAARISASAQATLESNATGINATAEINEPSASIFFTGIDITSTATSANTATAIALRASHATINEVATSNGTFLPSTLTAQATGTQIALAKGAELNVSSRFNNDVTSNRRIGTHMTYNVAATGNNARAIGVEAVNSSSAVLFNSALSVTANNTPGINFLSSENSVIRDCSFFGLALTGTCPVVGK</sequence>
<name>A0ABX2XUQ9_9GAMM</name>
<dbReference type="Pfam" id="PF11924">
    <property type="entry name" value="IAT_beta"/>
    <property type="match status" value="1"/>
</dbReference>
<dbReference type="EMBL" id="LYOZ01000016">
    <property type="protein sequence ID" value="OCH98374.1"/>
    <property type="molecule type" value="Genomic_DNA"/>
</dbReference>
<feature type="chain" id="PRO_5045264643" description="Inverse autotransporter beta-domain domain-containing protein" evidence="1">
    <location>
        <begin position="24"/>
        <end position="848"/>
    </location>
</feature>
<feature type="domain" description="Inverse autotransporter beta-domain" evidence="2">
    <location>
        <begin position="47"/>
        <end position="219"/>
    </location>
</feature>
<dbReference type="InterPro" id="IPR024519">
    <property type="entry name" value="IAT_beta"/>
</dbReference>
<protein>
    <recommendedName>
        <fullName evidence="2">Inverse autotransporter beta-domain domain-containing protein</fullName>
    </recommendedName>
</protein>
<reference evidence="3 4" key="1">
    <citation type="submission" date="2016-05" db="EMBL/GenBank/DDBJ databases">
        <authorList>
            <person name="Prochazka B."/>
            <person name="Indra A."/>
            <person name="Hasenberger P."/>
            <person name="Blaschitz M."/>
            <person name="Wagner L."/>
            <person name="Wewalka G."/>
            <person name="Sorschag S."/>
            <person name="Schmid D."/>
            <person name="Ruppitsch W."/>
        </authorList>
    </citation>
    <scope>NUCLEOTIDE SEQUENCE [LARGE SCALE GENOMIC DNA]</scope>
    <source>
        <strain evidence="3 4">974010_12</strain>
    </source>
</reference>
<evidence type="ECO:0000313" key="4">
    <source>
        <dbReference type="Proteomes" id="UP000093336"/>
    </source>
</evidence>
<keyword evidence="4" id="KW-1185">Reference proteome</keyword>
<organism evidence="3 4">
    <name type="scientific">Legionella jamestowniensis</name>
    <dbReference type="NCBI Taxonomy" id="455"/>
    <lineage>
        <taxon>Bacteria</taxon>
        <taxon>Pseudomonadati</taxon>
        <taxon>Pseudomonadota</taxon>
        <taxon>Gammaproteobacteria</taxon>
        <taxon>Legionellales</taxon>
        <taxon>Legionellaceae</taxon>
        <taxon>Legionella</taxon>
    </lineage>
</organism>
<dbReference type="RefSeq" id="WP_065620723.1">
    <property type="nucleotide sequence ID" value="NZ_LYOZ01000016.1"/>
</dbReference>
<evidence type="ECO:0000313" key="3">
    <source>
        <dbReference type="EMBL" id="OCH98374.1"/>
    </source>
</evidence>
<evidence type="ECO:0000256" key="1">
    <source>
        <dbReference type="SAM" id="SignalP"/>
    </source>
</evidence>
<dbReference type="Proteomes" id="UP000093336">
    <property type="component" value="Unassembled WGS sequence"/>
</dbReference>
<accession>A0ABX2XUQ9</accession>
<dbReference type="Gene3D" id="2.40.160.160">
    <property type="entry name" value="Inverse autotransporter, beta-domain"/>
    <property type="match status" value="1"/>
</dbReference>
<dbReference type="InterPro" id="IPR038177">
    <property type="entry name" value="IAT_beta_sf"/>
</dbReference>
<feature type="signal peptide" evidence="1">
    <location>
        <begin position="1"/>
        <end position="23"/>
    </location>
</feature>
<gene>
    <name evidence="3" type="ORF">A8135_12545</name>
</gene>